<feature type="region of interest" description="Disordered" evidence="1">
    <location>
        <begin position="130"/>
        <end position="155"/>
    </location>
</feature>
<keyword evidence="2" id="KW-0732">Signal</keyword>
<dbReference type="STRING" id="438753.AZC_0895"/>
<reference evidence="3 4" key="6">
    <citation type="journal article" date="2011" name="Appl. Environ. Microbiol.">
        <title>Involvement of the azorhizobial chromosome partition gene (parA) in the onset of bacteroid differentiation during Sesbania rostrata stem nodule development.</title>
        <authorList>
            <person name="Liu CT."/>
            <person name="Lee KB."/>
            <person name="Wang YS."/>
            <person name="Peng MH."/>
            <person name="Lee KT."/>
            <person name="Suzuki S."/>
            <person name="Suzuki T."/>
            <person name="Oyaizu H."/>
        </authorList>
    </citation>
    <scope>NUCLEOTIDE SEQUENCE [LARGE SCALE GENOMIC DNA]</scope>
    <source>
        <strain evidence="4">ATCC 43989 / DSM 5975 / JCM 20966 / LMG 6465 / NBRC 14845 / NCIMB 13405 / ORS 571</strain>
    </source>
</reference>
<dbReference type="RefSeq" id="WP_012169426.1">
    <property type="nucleotide sequence ID" value="NC_009937.1"/>
</dbReference>
<dbReference type="EMBL" id="AP009384">
    <property type="protein sequence ID" value="BAF86893.1"/>
    <property type="molecule type" value="Genomic_DNA"/>
</dbReference>
<evidence type="ECO:0000313" key="4">
    <source>
        <dbReference type="Proteomes" id="UP000000270"/>
    </source>
</evidence>
<evidence type="ECO:0000256" key="2">
    <source>
        <dbReference type="SAM" id="SignalP"/>
    </source>
</evidence>
<reference evidence="3 4" key="5">
    <citation type="journal article" date="2010" name="Appl. Environ. Microbiol.">
        <title>phrR-like gene praR of Azorhizobium caulinodans ORS571 is essential for symbiosis with Sesbania rostrata and is involved in expression of reb genes.</title>
        <authorList>
            <person name="Akiba N."/>
            <person name="Aono T."/>
            <person name="Toyazaki H."/>
            <person name="Sato S."/>
            <person name="Oyaizu H."/>
        </authorList>
    </citation>
    <scope>NUCLEOTIDE SEQUENCE [LARGE SCALE GENOMIC DNA]</scope>
    <source>
        <strain evidence="4">ATCC 43989 / DSM 5975 / JCM 20966 / LMG 6465 / NBRC 14845 / NCIMB 13405 / ORS 571</strain>
    </source>
</reference>
<proteinExistence type="predicted"/>
<dbReference type="Proteomes" id="UP000000270">
    <property type="component" value="Chromosome"/>
</dbReference>
<organism evidence="3 4">
    <name type="scientific">Azorhizobium caulinodans (strain ATCC 43989 / DSM 5975 / JCM 20966 / LMG 6465 / NBRC 14845 / NCIMB 13405 / ORS 571)</name>
    <dbReference type="NCBI Taxonomy" id="438753"/>
    <lineage>
        <taxon>Bacteria</taxon>
        <taxon>Pseudomonadati</taxon>
        <taxon>Pseudomonadota</taxon>
        <taxon>Alphaproteobacteria</taxon>
        <taxon>Hyphomicrobiales</taxon>
        <taxon>Xanthobacteraceae</taxon>
        <taxon>Azorhizobium</taxon>
    </lineage>
</organism>
<evidence type="ECO:0000256" key="1">
    <source>
        <dbReference type="SAM" id="MobiDB-lite"/>
    </source>
</evidence>
<gene>
    <name evidence="3" type="ordered locus">AZC_0895</name>
</gene>
<dbReference type="KEGG" id="azc:AZC_0895"/>
<reference evidence="4" key="2">
    <citation type="submission" date="2007-04" db="EMBL/GenBank/DDBJ databases">
        <title>Complete genome sequence of the nitrogen-fixing bacterium Azorhizobium caulinodans ORS571.</title>
        <authorList>
            <person name="Lee K.B."/>
            <person name="Backer P.D."/>
            <person name="Aono T."/>
            <person name="Liu C.T."/>
            <person name="Suzuki S."/>
            <person name="Suzuki T."/>
            <person name="Kaneko T."/>
            <person name="Yamada M."/>
            <person name="Tabata S."/>
            <person name="Kupfer D.M."/>
            <person name="Najar F.Z."/>
            <person name="Wiley G.B."/>
            <person name="Roe B."/>
            <person name="Binnewies T."/>
            <person name="Ussery D."/>
            <person name="Vereecke D."/>
            <person name="Gevers D."/>
            <person name="Holsters M."/>
            <person name="Oyaizu H."/>
        </authorList>
    </citation>
    <scope>NUCLEOTIDE SEQUENCE [LARGE SCALE GENOMIC DNA]</scope>
    <source>
        <strain evidence="4">ATCC 43989 / DSM 5975 / JCM 20966 / LMG 6465 / NBRC 14845 / NCIMB 13405 / ORS 571</strain>
    </source>
</reference>
<reference evidence="3 4" key="3">
    <citation type="journal article" date="2008" name="BMC Genomics">
        <title>The genome of the versatile nitrogen fixer Azorhizobium caulinodans ORS571.</title>
        <authorList>
            <person name="Lee KB."/>
            <person name="Backer P.D."/>
            <person name="Aono T."/>
            <person name="Liu CT."/>
            <person name="Suzuki S."/>
            <person name="Suzuki T."/>
            <person name="Kaneko T."/>
            <person name="Yamada M."/>
            <person name="Tabata S."/>
            <person name="Kupfer D.M."/>
            <person name="Najar F.Z."/>
            <person name="Wiley G.B."/>
            <person name="Roe B."/>
            <person name="Binnewies T.T."/>
            <person name="Ussery D.W."/>
            <person name="D'Haeze W."/>
            <person name="Herder J.D."/>
            <person name="Gevers D."/>
            <person name="Vereecke D."/>
            <person name="Holsters M."/>
            <person name="Oyaizu H."/>
        </authorList>
    </citation>
    <scope>NUCLEOTIDE SEQUENCE [LARGE SCALE GENOMIC DNA]</scope>
    <source>
        <strain evidence="4">ATCC 43989 / DSM 5975 / JCM 20966 / LMG 6465 / NBRC 14845 / NCIMB 13405 / ORS 571</strain>
    </source>
</reference>
<reference evidence="3 4" key="1">
    <citation type="journal article" date="2007" name="Appl. Environ. Microbiol.">
        <title>Rhizobial factors required for stem nodule maturation and maintenance in Sesbania rostrata-Azorhizobium caulinodans ORS571 symbiosis.</title>
        <authorList>
            <person name="Suzuki S."/>
            <person name="Aono T."/>
            <person name="Lee KB."/>
            <person name="Suzuki T."/>
            <person name="Liu CT."/>
            <person name="Miwa H."/>
            <person name="Wakao S."/>
            <person name="Iki T."/>
            <person name="Oyaizu H."/>
        </authorList>
    </citation>
    <scope>NUCLEOTIDE SEQUENCE [LARGE SCALE GENOMIC DNA]</scope>
    <source>
        <strain evidence="4">ATCC 43989 / DSM 5975 / JCM 20966 / LMG 6465 / NBRC 14845 / NCIMB 13405 / ORS 571</strain>
    </source>
</reference>
<dbReference type="HOGENOM" id="CLU_115294_0_0_5"/>
<feature type="signal peptide" evidence="2">
    <location>
        <begin position="1"/>
        <end position="21"/>
    </location>
</feature>
<feature type="compositionally biased region" description="Polar residues" evidence="1">
    <location>
        <begin position="143"/>
        <end position="155"/>
    </location>
</feature>
<name>A8HU14_AZOC5</name>
<reference evidence="3 4" key="4">
    <citation type="journal article" date="2009" name="Appl. Environ. Microbiol.">
        <title>Comparative genome-wide transcriptional profiling of Azorhizobium caulinodans ORS571 grown under free-living and symbiotic conditions.</title>
        <authorList>
            <person name="Tsukada S."/>
            <person name="Aono T."/>
            <person name="Akiba N."/>
            <person name="Lee KB."/>
            <person name="Liu CT."/>
            <person name="Toyazaki H."/>
            <person name="Oyaizu H."/>
        </authorList>
    </citation>
    <scope>NUCLEOTIDE SEQUENCE [LARGE SCALE GENOMIC DNA]</scope>
    <source>
        <strain evidence="4">ATCC 43989 / DSM 5975 / JCM 20966 / LMG 6465 / NBRC 14845 / NCIMB 13405 / ORS 571</strain>
    </source>
</reference>
<accession>A8HU14</accession>
<dbReference type="eggNOG" id="ENOG5033ZF5">
    <property type="taxonomic scope" value="Bacteria"/>
</dbReference>
<evidence type="ECO:0000313" key="3">
    <source>
        <dbReference type="EMBL" id="BAF86893.1"/>
    </source>
</evidence>
<dbReference type="AlphaFoldDB" id="A8HU14"/>
<keyword evidence="4" id="KW-1185">Reference proteome</keyword>
<protein>
    <submittedName>
        <fullName evidence="3">Uncharacterized protein</fullName>
    </submittedName>
</protein>
<sequence>MRSILLAAAAFVFAGAGTASAQSLSPEQAKAFVVGRSFAFTCFEGTTGAGRVFPDGSVAGTLTLRSQGIARYVRLPPNTLRVRGENVCGFVEGMTFEPCFTVVKTSETTFRGTLAGVDTMWCEFVREGAERPRVASRRKPKPDTSSAVTLESSAE</sequence>
<feature type="chain" id="PRO_5002723049" evidence="2">
    <location>
        <begin position="22"/>
        <end position="155"/>
    </location>
</feature>